<dbReference type="KEGG" id="ngf:FRF71_00960"/>
<dbReference type="InterPro" id="IPR000073">
    <property type="entry name" value="AB_hydrolase_1"/>
</dbReference>
<feature type="domain" description="AB hydrolase-1" evidence="1">
    <location>
        <begin position="27"/>
        <end position="258"/>
    </location>
</feature>
<organism evidence="2 3">
    <name type="scientific">Novosphingobium ginsenosidimutans</name>
    <dbReference type="NCBI Taxonomy" id="1176536"/>
    <lineage>
        <taxon>Bacteria</taxon>
        <taxon>Pseudomonadati</taxon>
        <taxon>Pseudomonadota</taxon>
        <taxon>Alphaproteobacteria</taxon>
        <taxon>Sphingomonadales</taxon>
        <taxon>Sphingomonadaceae</taxon>
        <taxon>Novosphingobium</taxon>
    </lineage>
</organism>
<dbReference type="PRINTS" id="PR00412">
    <property type="entry name" value="EPOXHYDRLASE"/>
</dbReference>
<reference evidence="2 3" key="1">
    <citation type="journal article" date="2013" name="J. Microbiol. Biotechnol.">
        <title>Novosphingobium ginsenosidimutans sp. nov., with the ability to convert ginsenoside.</title>
        <authorList>
            <person name="Kim J.K."/>
            <person name="He D."/>
            <person name="Liu Q.M."/>
            <person name="Park H.Y."/>
            <person name="Jung M.S."/>
            <person name="Yoon M.H."/>
            <person name="Kim S.C."/>
            <person name="Im W.T."/>
        </authorList>
    </citation>
    <scope>NUCLEOTIDE SEQUENCE [LARGE SCALE GENOMIC DNA]</scope>
    <source>
        <strain evidence="2 3">FW-6</strain>
    </source>
</reference>
<evidence type="ECO:0000313" key="3">
    <source>
        <dbReference type="Proteomes" id="UP000321172"/>
    </source>
</evidence>
<protein>
    <submittedName>
        <fullName evidence="2">Alpha/beta hydrolase</fullName>
    </submittedName>
</protein>
<dbReference type="Proteomes" id="UP000321172">
    <property type="component" value="Chromosome"/>
</dbReference>
<accession>A0A5B8RZF5</accession>
<evidence type="ECO:0000259" key="1">
    <source>
        <dbReference type="Pfam" id="PF00561"/>
    </source>
</evidence>
<keyword evidence="2" id="KW-0378">Hydrolase</keyword>
<dbReference type="PANTHER" id="PTHR43194">
    <property type="entry name" value="HYDROLASE ALPHA/BETA FOLD FAMILY"/>
    <property type="match status" value="1"/>
</dbReference>
<dbReference type="PANTHER" id="PTHR43194:SF2">
    <property type="entry name" value="PEROXISOMAL MEMBRANE PROTEIN LPX1"/>
    <property type="match status" value="1"/>
</dbReference>
<dbReference type="AlphaFoldDB" id="A0A5B8RZF5"/>
<dbReference type="RefSeq" id="WP_147088791.1">
    <property type="nucleotide sequence ID" value="NZ_BAABJD010000002.1"/>
</dbReference>
<proteinExistence type="predicted"/>
<dbReference type="InterPro" id="IPR050228">
    <property type="entry name" value="Carboxylesterase_BioH"/>
</dbReference>
<dbReference type="Pfam" id="PF00561">
    <property type="entry name" value="Abhydrolase_1"/>
    <property type="match status" value="1"/>
</dbReference>
<dbReference type="SUPFAM" id="SSF53474">
    <property type="entry name" value="alpha/beta-Hydrolases"/>
    <property type="match status" value="1"/>
</dbReference>
<dbReference type="OrthoDB" id="9808398at2"/>
<name>A0A5B8RZF5_9SPHN</name>
<dbReference type="Gene3D" id="3.40.50.1820">
    <property type="entry name" value="alpha/beta hydrolase"/>
    <property type="match status" value="1"/>
</dbReference>
<dbReference type="PRINTS" id="PR00111">
    <property type="entry name" value="ABHYDROLASE"/>
</dbReference>
<dbReference type="InterPro" id="IPR029058">
    <property type="entry name" value="AB_hydrolase_fold"/>
</dbReference>
<gene>
    <name evidence="2" type="ORF">FRF71_00960</name>
</gene>
<dbReference type="InterPro" id="IPR000639">
    <property type="entry name" value="Epox_hydrolase-like"/>
</dbReference>
<keyword evidence="3" id="KW-1185">Reference proteome</keyword>
<sequence>MTGETIRIPIADGLSLTADVAGPKGAPTVILGHGGGQTRHSWDKAEQQLAKAGYFSINYDLRGHGDSDWSPDGDYDLLKRADDLACVAAVGSKPLALVGASLGGITALAATCKGMDVAALVLVDIVPKMSMKGVAKIREFMTANPQGFASLEEAADAISAYYPDRPRPKDLSGLNKNLRLHPDGRYYWHWDLRMMTDQRADPSQLLTMLDEADWTDRVPTLLVRGMKSDIVDDDGVADLRRRIPKLEIADIRGAGHMVAGDKNDEFNGAVIEFLNRVMPPA</sequence>
<dbReference type="EMBL" id="CP042345">
    <property type="protein sequence ID" value="QEA14810.1"/>
    <property type="molecule type" value="Genomic_DNA"/>
</dbReference>
<evidence type="ECO:0000313" key="2">
    <source>
        <dbReference type="EMBL" id="QEA14810.1"/>
    </source>
</evidence>
<dbReference type="GO" id="GO:0016787">
    <property type="term" value="F:hydrolase activity"/>
    <property type="evidence" value="ECO:0007669"/>
    <property type="project" value="UniProtKB-KW"/>
</dbReference>